<organism evidence="1 2">
    <name type="scientific">Mycoplasma haemofelis (strain Langford 1)</name>
    <name type="common">Haemobartonella felis</name>
    <dbReference type="NCBI Taxonomy" id="941640"/>
    <lineage>
        <taxon>Bacteria</taxon>
        <taxon>Bacillati</taxon>
        <taxon>Mycoplasmatota</taxon>
        <taxon>Mollicutes</taxon>
        <taxon>Mycoplasmataceae</taxon>
        <taxon>Mycoplasma</taxon>
    </lineage>
</organism>
<dbReference type="KEGG" id="mha:HF1_09020"/>
<dbReference type="EMBL" id="FR773153">
    <property type="protein sequence ID" value="CBY92910.1"/>
    <property type="molecule type" value="Genomic_DNA"/>
</dbReference>
<gene>
    <name evidence="1" type="ordered locus">HF1_09020</name>
</gene>
<dbReference type="OrthoDB" id="9823217at2"/>
<protein>
    <submittedName>
        <fullName evidence="1">Uncharacterized protein</fullName>
    </submittedName>
</protein>
<dbReference type="HOGENOM" id="CLU_098620_3_0_14"/>
<reference evidence="1 2" key="1">
    <citation type="journal article" date="2011" name="J. Bacteriol.">
        <title>Complete genome sequence of Mycoplasma haemofelis, a hemotropic mycoplasma.</title>
        <authorList>
            <person name="Barker E.N."/>
            <person name="Helps C.R."/>
            <person name="Peters I.R."/>
            <person name="Darby A.C."/>
            <person name="Radford A.D."/>
            <person name="Tasker S."/>
        </authorList>
    </citation>
    <scope>NUCLEOTIDE SEQUENCE [LARGE SCALE GENOMIC DNA]</scope>
    <source>
        <strain evidence="1 2">Langford 1</strain>
    </source>
</reference>
<name>E8ZID9_MYCHL</name>
<evidence type="ECO:0000313" key="2">
    <source>
        <dbReference type="Proteomes" id="UP000008637"/>
    </source>
</evidence>
<dbReference type="AlphaFoldDB" id="E8ZID9"/>
<sequence>MSKFIVPSLAGLGGAAGIGGGLYLMNGNSQTPNKSEDKTIRSKLKKAGFDILDTNGSAHWGDLKTQYNKAKQTASKIFDTGDKDVTEDELKGLCKVALDKGEEDASYEKAKRWCVVPVSVTAHLNKWGLKAISTEKSGDTQQTKWTELASKYGTGENKIKDVATLTGSNTWETLRDKCKEIGEKKNYEDDFDAHLLPFQGWCSTKN</sequence>
<evidence type="ECO:0000313" key="1">
    <source>
        <dbReference type="EMBL" id="CBY92910.1"/>
    </source>
</evidence>
<accession>E8ZID9</accession>
<keyword evidence="2" id="KW-1185">Reference proteome</keyword>
<proteinExistence type="predicted"/>
<dbReference type="Proteomes" id="UP000008637">
    <property type="component" value="Chromosome"/>
</dbReference>